<protein>
    <submittedName>
        <fullName evidence="3">Dehydrogenase</fullName>
    </submittedName>
</protein>
<dbReference type="GO" id="GO:0050664">
    <property type="term" value="F:oxidoreductase activity, acting on NAD(P)H, oxygen as acceptor"/>
    <property type="evidence" value="ECO:0007669"/>
    <property type="project" value="TreeGrafter"/>
</dbReference>
<evidence type="ECO:0000313" key="3">
    <source>
        <dbReference type="EMBL" id="BES79959.1"/>
    </source>
</evidence>
<dbReference type="Pfam" id="PF13561">
    <property type="entry name" value="adh_short_C2"/>
    <property type="match status" value="1"/>
</dbReference>
<dbReference type="Proteomes" id="UP001304813">
    <property type="component" value="Segment"/>
</dbReference>
<dbReference type="PANTHER" id="PTHR43008:SF4">
    <property type="entry name" value="CHAIN DEHYDROGENASE, PUTATIVE (AFU_ORTHOLOGUE AFUA_4G08710)-RELATED"/>
    <property type="match status" value="1"/>
</dbReference>
<dbReference type="InterPro" id="IPR036291">
    <property type="entry name" value="NAD(P)-bd_dom_sf"/>
</dbReference>
<dbReference type="PROSITE" id="PS00061">
    <property type="entry name" value="ADH_SHORT"/>
    <property type="match status" value="1"/>
</dbReference>
<dbReference type="EMBL" id="LC779065">
    <property type="protein sequence ID" value="BES79959.1"/>
    <property type="molecule type" value="Genomic_DNA"/>
</dbReference>
<dbReference type="InterPro" id="IPR020904">
    <property type="entry name" value="Sc_DH/Rdtase_CS"/>
</dbReference>
<reference evidence="3 4" key="1">
    <citation type="submission" date="2023-09" db="EMBL/GenBank/DDBJ databases">
        <title>Analysis of phage genome (vB_Yru_GN1) of the bacterium (Yersinia ruckeri).</title>
        <authorList>
            <person name="Ganjoor M.S."/>
            <person name="Bouzari M."/>
            <person name="Soleimani-Delfan A."/>
        </authorList>
    </citation>
    <scope>NUCLEOTIDE SEQUENCE [LARGE SCALE GENOMIC DNA]</scope>
    <source>
        <strain evidence="4">vB_Yru_GN1</strain>
    </source>
</reference>
<dbReference type="PRINTS" id="PR00081">
    <property type="entry name" value="GDHRDH"/>
</dbReference>
<dbReference type="SUPFAM" id="SSF51735">
    <property type="entry name" value="NAD(P)-binding Rossmann-fold domains"/>
    <property type="match status" value="1"/>
</dbReference>
<name>A0AA86MC67_9CAUD</name>
<comment type="similarity">
    <text evidence="1">Belongs to the short-chain dehydrogenases/reductases (SDR) family.</text>
</comment>
<evidence type="ECO:0000313" key="4">
    <source>
        <dbReference type="Proteomes" id="UP001304813"/>
    </source>
</evidence>
<proteinExistence type="inferred from homology"/>
<dbReference type="PANTHER" id="PTHR43008">
    <property type="entry name" value="BENZIL REDUCTASE"/>
    <property type="match status" value="1"/>
</dbReference>
<evidence type="ECO:0000256" key="1">
    <source>
        <dbReference type="ARBA" id="ARBA00006484"/>
    </source>
</evidence>
<dbReference type="Gene3D" id="3.40.50.720">
    <property type="entry name" value="NAD(P)-binding Rossmann-like Domain"/>
    <property type="match status" value="1"/>
</dbReference>
<sequence>MIEGEIPRFFFYLKELSMKNVLVVGGSSGIGLTLIDELLQKGGHRIYNVDIKYNEDLIGPVECYQCDLSNNDAIYEAIGLVLGDLAKHNMSLSRTNPEEVQPGFDAVYYCAGIAEEPTADLKTDFNLIDKLIAVNSSSLIKVLSMVTPVIIPGGSIVVVSSAHSQRAANWNPIYSGTKGFIDAFVRSYAKNLVEAAHRSGKTPVRINAVNPEMVDTPLIHDLFIGKEDELQKVINGRILHRLLKSSEVTAVMHYLASPAASGVTGTVNPIGGVI</sequence>
<keyword evidence="4" id="KW-1185">Reference proteome</keyword>
<organism evidence="3 4">
    <name type="scientific">Yersinia phage vB_Yru_GN1</name>
    <dbReference type="NCBI Taxonomy" id="3074381"/>
    <lineage>
        <taxon>Viruses</taxon>
        <taxon>Duplodnaviria</taxon>
        <taxon>Heunggongvirae</taxon>
        <taxon>Uroviricota</taxon>
        <taxon>Caudoviricetes</taxon>
        <taxon>Caudoviricetes incertae sedis</taxon>
        <taxon>Sepahanvirus</taxon>
        <taxon>Sepahanvirus vB-Yru-GN1</taxon>
    </lineage>
</organism>
<dbReference type="InterPro" id="IPR002347">
    <property type="entry name" value="SDR_fam"/>
</dbReference>
<evidence type="ECO:0000256" key="2">
    <source>
        <dbReference type="ARBA" id="ARBA00023002"/>
    </source>
</evidence>
<dbReference type="CDD" id="cd05233">
    <property type="entry name" value="SDR_c"/>
    <property type="match status" value="1"/>
</dbReference>
<accession>A0AA86MC67</accession>
<keyword evidence="2" id="KW-0560">Oxidoreductase</keyword>